<dbReference type="Gene3D" id="1.10.405.10">
    <property type="entry name" value="Guanine Nucleotide Dissociation Inhibitor, domain 1"/>
    <property type="match status" value="1"/>
</dbReference>
<evidence type="ECO:0000256" key="1">
    <source>
        <dbReference type="ARBA" id="ARBA00005593"/>
    </source>
</evidence>
<dbReference type="OrthoDB" id="9446342at2759"/>
<dbReference type="Proteomes" id="UP000198341">
    <property type="component" value="Chromosome 9"/>
</dbReference>
<dbReference type="PANTHER" id="PTHR11787:SF8">
    <property type="entry name" value="RAB GDP DISSOCIATION INHIBITOR"/>
    <property type="match status" value="1"/>
</dbReference>
<dbReference type="KEGG" id="bpg:Bathy09g00310"/>
<dbReference type="STRING" id="41875.K8F3F0"/>
<dbReference type="GO" id="GO:0016192">
    <property type="term" value="P:vesicle-mediated transport"/>
    <property type="evidence" value="ECO:0007669"/>
    <property type="project" value="TreeGrafter"/>
</dbReference>
<dbReference type="AlphaFoldDB" id="K8F3F0"/>
<reference evidence="3 4" key="1">
    <citation type="submission" date="2011-10" db="EMBL/GenBank/DDBJ databases">
        <authorList>
            <person name="Genoscope - CEA"/>
        </authorList>
    </citation>
    <scope>NUCLEOTIDE SEQUENCE [LARGE SCALE GENOMIC DNA]</scope>
    <source>
        <strain evidence="3 4">RCC 1105</strain>
    </source>
</reference>
<dbReference type="SUPFAM" id="SSF51905">
    <property type="entry name" value="FAD/NAD(P)-binding domain"/>
    <property type="match status" value="2"/>
</dbReference>
<gene>
    <name evidence="3" type="ORF">Bathy09g00310</name>
</gene>
<dbReference type="GO" id="GO:0007264">
    <property type="term" value="P:small GTPase-mediated signal transduction"/>
    <property type="evidence" value="ECO:0007669"/>
    <property type="project" value="InterPro"/>
</dbReference>
<dbReference type="Pfam" id="PF00996">
    <property type="entry name" value="GDI"/>
    <property type="match status" value="1"/>
</dbReference>
<evidence type="ECO:0000313" key="4">
    <source>
        <dbReference type="Proteomes" id="UP000198341"/>
    </source>
</evidence>
<dbReference type="GO" id="GO:0005093">
    <property type="term" value="F:Rab GDP-dissociation inhibitor activity"/>
    <property type="evidence" value="ECO:0007669"/>
    <property type="project" value="InterPro"/>
</dbReference>
<dbReference type="InterPro" id="IPR000806">
    <property type="entry name" value="RabGDI"/>
</dbReference>
<dbReference type="PRINTS" id="PR00891">
    <property type="entry name" value="RABGDIREP"/>
</dbReference>
<dbReference type="PRINTS" id="PR00892">
    <property type="entry name" value="RABGDI"/>
</dbReference>
<accession>K8F3F0</accession>
<dbReference type="GO" id="GO:0005737">
    <property type="term" value="C:cytoplasm"/>
    <property type="evidence" value="ECO:0007669"/>
    <property type="project" value="TreeGrafter"/>
</dbReference>
<name>K8F3F0_9CHLO</name>
<protein>
    <recommendedName>
        <fullName evidence="2">Guanosine nucleotide diphosphate dissociation inhibitor</fullName>
    </recommendedName>
</protein>
<keyword evidence="4" id="KW-1185">Reference proteome</keyword>
<evidence type="ECO:0000256" key="2">
    <source>
        <dbReference type="RuleBase" id="RU363124"/>
    </source>
</evidence>
<dbReference type="PANTHER" id="PTHR11787">
    <property type="entry name" value="RAB GDP-DISSOCIATION INHIBITOR"/>
    <property type="match status" value="1"/>
</dbReference>
<dbReference type="FunFam" id="1.10.405.10:FF:000011">
    <property type="entry name" value="Rab GDP dissociation inhibitor"/>
    <property type="match status" value="1"/>
</dbReference>
<sequence length="483" mass="53961">MDEEYDAIILGTGLKECLLAGVLSKEGYKILHLDRNAYYGAESASLNLKQLFEKFRPEEFSSAKGGENSSKESEKVFEEKLKEKYGRWQDWNIDMVPKMMMGNGLLVKLLVHTGVHNYVSFKASEGSYVFKQGKLFKVPATDKDALRSPLMGMFEKLRARSFFVFVQDYDETRVETHKGYDLRTMTSRQLYKEYGLADETIEFIGHALALYTDERYMDFPAIHMVKAVKLYEESLARFNTGSPYIYPLYGLGELPQGFARLSAVYGGTYMLNKPDAEVKWNEETGEAIGVSATMEDETVGAGEGEEKKGPQVVTAKAKHAIVGDPSYFPKHSVQVGSVARALCFLSHPIDNVENAHSVQIIIPASQVGRKNDVYVFGCSYMHNVCAKGRYVAFVSTNVETANPEQELASGLSLLGTIDEKFVHICPIMAPTTDGIKEKAIISRGYDATTHFESTVRDVLDMYRRVTGKQLDLSQIDANEAATE</sequence>
<evidence type="ECO:0000313" key="3">
    <source>
        <dbReference type="EMBL" id="CCO66605.1"/>
    </source>
</evidence>
<dbReference type="Gene3D" id="3.30.519.10">
    <property type="entry name" value="Guanine Nucleotide Dissociation Inhibitor, domain 2"/>
    <property type="match status" value="1"/>
</dbReference>
<dbReference type="GeneID" id="19013538"/>
<dbReference type="GO" id="GO:0015031">
    <property type="term" value="P:protein transport"/>
    <property type="evidence" value="ECO:0007669"/>
    <property type="project" value="InterPro"/>
</dbReference>
<dbReference type="Gene3D" id="3.50.50.60">
    <property type="entry name" value="FAD/NAD(P)-binding domain"/>
    <property type="match status" value="1"/>
</dbReference>
<dbReference type="RefSeq" id="XP_007511045.1">
    <property type="nucleotide sequence ID" value="XM_007510983.1"/>
</dbReference>
<dbReference type="eggNOG" id="KOG1439">
    <property type="taxonomic scope" value="Eukaryota"/>
</dbReference>
<comment type="similarity">
    <text evidence="1 2">Belongs to the Rab GDI family.</text>
</comment>
<dbReference type="InterPro" id="IPR018203">
    <property type="entry name" value="GDP_dissociation_inhibitor"/>
</dbReference>
<organism evidence="3 4">
    <name type="scientific">Bathycoccus prasinos</name>
    <dbReference type="NCBI Taxonomy" id="41875"/>
    <lineage>
        <taxon>Eukaryota</taxon>
        <taxon>Viridiplantae</taxon>
        <taxon>Chlorophyta</taxon>
        <taxon>Mamiellophyceae</taxon>
        <taxon>Mamiellales</taxon>
        <taxon>Bathycoccaceae</taxon>
        <taxon>Bathycoccus</taxon>
    </lineage>
</organism>
<dbReference type="EMBL" id="FO082270">
    <property type="protein sequence ID" value="CCO66605.1"/>
    <property type="molecule type" value="Genomic_DNA"/>
</dbReference>
<dbReference type="InterPro" id="IPR036188">
    <property type="entry name" value="FAD/NAD-bd_sf"/>
</dbReference>
<proteinExistence type="inferred from homology"/>